<protein>
    <submittedName>
        <fullName evidence="3">Glycosyltransferase family 9 protein</fullName>
    </submittedName>
</protein>
<dbReference type="RefSeq" id="WP_051527480.1">
    <property type="nucleotide sequence ID" value="NZ_JBHLZN010000002.1"/>
</dbReference>
<dbReference type="CDD" id="cd03789">
    <property type="entry name" value="GT9_LPS_heptosyltransferase"/>
    <property type="match status" value="1"/>
</dbReference>
<evidence type="ECO:0000313" key="3">
    <source>
        <dbReference type="EMBL" id="MFB9886471.1"/>
    </source>
</evidence>
<dbReference type="PANTHER" id="PTHR30160">
    <property type="entry name" value="TETRAACYLDISACCHARIDE 4'-KINASE-RELATED"/>
    <property type="match status" value="1"/>
</dbReference>
<dbReference type="PANTHER" id="PTHR30160:SF1">
    <property type="entry name" value="LIPOPOLYSACCHARIDE 1,2-N-ACETYLGLUCOSAMINETRANSFERASE-RELATED"/>
    <property type="match status" value="1"/>
</dbReference>
<reference evidence="3 4" key="1">
    <citation type="submission" date="2024-09" db="EMBL/GenBank/DDBJ databases">
        <authorList>
            <person name="Sun Q."/>
            <person name="Mori K."/>
        </authorList>
    </citation>
    <scope>NUCLEOTIDE SEQUENCE [LARGE SCALE GENOMIC DNA]</scope>
    <source>
        <strain evidence="3 4">ATCC 51285</strain>
    </source>
</reference>
<organism evidence="3 4">
    <name type="scientific">Balneatrix alpica</name>
    <dbReference type="NCBI Taxonomy" id="75684"/>
    <lineage>
        <taxon>Bacteria</taxon>
        <taxon>Pseudomonadati</taxon>
        <taxon>Pseudomonadota</taxon>
        <taxon>Gammaproteobacteria</taxon>
        <taxon>Oceanospirillales</taxon>
        <taxon>Balneatrichaceae</taxon>
        <taxon>Balneatrix</taxon>
    </lineage>
</organism>
<dbReference type="EMBL" id="JBHLZN010000002">
    <property type="protein sequence ID" value="MFB9886471.1"/>
    <property type="molecule type" value="Genomic_DNA"/>
</dbReference>
<dbReference type="InterPro" id="IPR051199">
    <property type="entry name" value="LPS_LOS_Heptosyltrfase"/>
</dbReference>
<keyword evidence="1" id="KW-0328">Glycosyltransferase</keyword>
<dbReference type="Proteomes" id="UP001589628">
    <property type="component" value="Unassembled WGS sequence"/>
</dbReference>
<evidence type="ECO:0000256" key="1">
    <source>
        <dbReference type="ARBA" id="ARBA00022676"/>
    </source>
</evidence>
<proteinExistence type="predicted"/>
<gene>
    <name evidence="3" type="ORF">ACFFLH_08620</name>
</gene>
<dbReference type="Pfam" id="PF01075">
    <property type="entry name" value="Glyco_transf_9"/>
    <property type="match status" value="1"/>
</dbReference>
<dbReference type="SUPFAM" id="SSF53756">
    <property type="entry name" value="UDP-Glycosyltransferase/glycogen phosphorylase"/>
    <property type="match status" value="1"/>
</dbReference>
<name>A0ABV5ZE63_9GAMM</name>
<dbReference type="InterPro" id="IPR002201">
    <property type="entry name" value="Glyco_trans_9"/>
</dbReference>
<keyword evidence="2" id="KW-0808">Transferase</keyword>
<sequence length="351" mass="39099">MSSDSVRNILVIRRDNIGDLVCTTPLLTGLRQRYPQAHLAVLVNSYNAPVLQGHPAIDELYIYEKAKHRAPGQSRWGCYRQTLATLWRMRRRRWQRVYLAGAGYSARAAAFVRWLRCDEVIGFAAEQGHSQHLTAAVDAGQTAQQHHVESVYQLGQQDRLPQPIGPLTICANPELRQQLLASLTPAVRRLGVHISARKPSQRWPVEQWQALLSKVRSHRPDWQILLFWSPGAEDDPRHPGDDGKAQAILTALASEQVVPMPTQQLDQLIAGLDLCDQVFCSDGGAMHVAAGLGKPLVCLFGETNPANWHPWGVPYQLLQAPSRQVADISVEQVWQALLQQADSVGRQEALA</sequence>
<keyword evidence="4" id="KW-1185">Reference proteome</keyword>
<evidence type="ECO:0000256" key="2">
    <source>
        <dbReference type="ARBA" id="ARBA00022679"/>
    </source>
</evidence>
<evidence type="ECO:0000313" key="4">
    <source>
        <dbReference type="Proteomes" id="UP001589628"/>
    </source>
</evidence>
<accession>A0ABV5ZE63</accession>
<comment type="caution">
    <text evidence="3">The sequence shown here is derived from an EMBL/GenBank/DDBJ whole genome shotgun (WGS) entry which is preliminary data.</text>
</comment>
<dbReference type="Gene3D" id="3.40.50.2000">
    <property type="entry name" value="Glycogen Phosphorylase B"/>
    <property type="match status" value="2"/>
</dbReference>